<protein>
    <submittedName>
        <fullName evidence="5">DMT family transporter</fullName>
    </submittedName>
</protein>
<dbReference type="EMBL" id="JASCTH010000019">
    <property type="protein sequence ID" value="MDI6102344.1"/>
    <property type="molecule type" value="Genomic_DNA"/>
</dbReference>
<evidence type="ECO:0000259" key="4">
    <source>
        <dbReference type="Pfam" id="PF00892"/>
    </source>
</evidence>
<organism evidence="5 6">
    <name type="scientific">Actinoplanes sandaracinus</name>
    <dbReference type="NCBI Taxonomy" id="3045177"/>
    <lineage>
        <taxon>Bacteria</taxon>
        <taxon>Bacillati</taxon>
        <taxon>Actinomycetota</taxon>
        <taxon>Actinomycetes</taxon>
        <taxon>Micromonosporales</taxon>
        <taxon>Micromonosporaceae</taxon>
        <taxon>Actinoplanes</taxon>
    </lineage>
</organism>
<evidence type="ECO:0000256" key="3">
    <source>
        <dbReference type="SAM" id="Phobius"/>
    </source>
</evidence>
<feature type="transmembrane region" description="Helical" evidence="3">
    <location>
        <begin position="148"/>
        <end position="167"/>
    </location>
</feature>
<comment type="similarity">
    <text evidence="1">Belongs to the EamA transporter family.</text>
</comment>
<feature type="transmembrane region" description="Helical" evidence="3">
    <location>
        <begin position="34"/>
        <end position="53"/>
    </location>
</feature>
<accession>A0ABT6WRL7</accession>
<dbReference type="Pfam" id="PF00892">
    <property type="entry name" value="EamA"/>
    <property type="match status" value="1"/>
</dbReference>
<evidence type="ECO:0000313" key="5">
    <source>
        <dbReference type="EMBL" id="MDI6102344.1"/>
    </source>
</evidence>
<feature type="transmembrane region" description="Helical" evidence="3">
    <location>
        <begin position="124"/>
        <end position="142"/>
    </location>
</feature>
<comment type="caution">
    <text evidence="5">The sequence shown here is derived from an EMBL/GenBank/DDBJ whole genome shotgun (WGS) entry which is preliminary data.</text>
</comment>
<feature type="transmembrane region" description="Helical" evidence="3">
    <location>
        <begin position="65"/>
        <end position="86"/>
    </location>
</feature>
<keyword evidence="6" id="KW-1185">Reference proteome</keyword>
<evidence type="ECO:0000313" key="6">
    <source>
        <dbReference type="Proteomes" id="UP001241758"/>
    </source>
</evidence>
<dbReference type="RefSeq" id="WP_282763379.1">
    <property type="nucleotide sequence ID" value="NZ_JASCTH010000019.1"/>
</dbReference>
<dbReference type="Proteomes" id="UP001241758">
    <property type="component" value="Unassembled WGS sequence"/>
</dbReference>
<keyword evidence="3" id="KW-0472">Membrane</keyword>
<feature type="transmembrane region" description="Helical" evidence="3">
    <location>
        <begin position="208"/>
        <end position="231"/>
    </location>
</feature>
<dbReference type="InterPro" id="IPR037185">
    <property type="entry name" value="EmrE-like"/>
</dbReference>
<evidence type="ECO:0000256" key="2">
    <source>
        <dbReference type="SAM" id="MobiDB-lite"/>
    </source>
</evidence>
<name>A0ABT6WRL7_9ACTN</name>
<keyword evidence="3" id="KW-0812">Transmembrane</keyword>
<dbReference type="SUPFAM" id="SSF103481">
    <property type="entry name" value="Multidrug resistance efflux transporter EmrE"/>
    <property type="match status" value="1"/>
</dbReference>
<feature type="transmembrane region" description="Helical" evidence="3">
    <location>
        <begin position="7"/>
        <end position="28"/>
    </location>
</feature>
<evidence type="ECO:0000256" key="1">
    <source>
        <dbReference type="ARBA" id="ARBA00007362"/>
    </source>
</evidence>
<feature type="transmembrane region" description="Helical" evidence="3">
    <location>
        <begin position="238"/>
        <end position="258"/>
    </location>
</feature>
<feature type="transmembrane region" description="Helical" evidence="3">
    <location>
        <begin position="92"/>
        <end position="112"/>
    </location>
</feature>
<gene>
    <name evidence="5" type="ORF">QLQ12_27370</name>
</gene>
<proteinExistence type="inferred from homology"/>
<feature type="domain" description="EamA" evidence="4">
    <location>
        <begin position="145"/>
        <end position="273"/>
    </location>
</feature>
<feature type="transmembrane region" description="Helical" evidence="3">
    <location>
        <begin position="264"/>
        <end position="282"/>
    </location>
</feature>
<feature type="region of interest" description="Disordered" evidence="2">
    <location>
        <begin position="288"/>
        <end position="309"/>
    </location>
</feature>
<sequence>MERTRGLAAMAVTVVVWAGFALSIRGIGASSLTTMDAALIRFTVPVLLLAPWIPRTLRRLRAERSAVVAGLCVGAGLPYFLVASFGGSLTSAALVGLVIPGTVPVFVALLAYKIWGLKIGRPQAVALAAILAGVALAGRQPAGAGTLVLLLAGLIWAVYTLSLRVTVLDPIGTVLVLCLPSACLTAVLIMTGSVPSHLAAGAARPADVVLYLVVQGVGVGVLAALCYPIAIRCLGSRAAASLGALSPVVTAVAAVPLLGEPFTGAGAFALVVGGVVAFNLLAGGTAQHAPDPGPTQRGPALAAHRGLRP</sequence>
<feature type="transmembrane region" description="Helical" evidence="3">
    <location>
        <begin position="174"/>
        <end position="196"/>
    </location>
</feature>
<dbReference type="InterPro" id="IPR000620">
    <property type="entry name" value="EamA_dom"/>
</dbReference>
<keyword evidence="3" id="KW-1133">Transmembrane helix</keyword>
<reference evidence="5 6" key="1">
    <citation type="submission" date="2023-05" db="EMBL/GenBank/DDBJ databases">
        <title>Actinoplanes sp. NEAU-A12 genome sequencing.</title>
        <authorList>
            <person name="Wang Z.-S."/>
        </authorList>
    </citation>
    <scope>NUCLEOTIDE SEQUENCE [LARGE SCALE GENOMIC DNA]</scope>
    <source>
        <strain evidence="5 6">NEAU-A12</strain>
    </source>
</reference>